<evidence type="ECO:0000256" key="1">
    <source>
        <dbReference type="SAM" id="MobiDB-lite"/>
    </source>
</evidence>
<dbReference type="AlphaFoldDB" id="A0AAD5X4X4"/>
<gene>
    <name evidence="2" type="ORF">HK097_007903</name>
</gene>
<dbReference type="Gene3D" id="3.60.10.10">
    <property type="entry name" value="Endonuclease/exonuclease/phosphatase"/>
    <property type="match status" value="1"/>
</dbReference>
<keyword evidence="3" id="KW-1185">Reference proteome</keyword>
<sequence>MPPSSCFVEEPTLTDLCTPSSLSDSKAAPCPYLTIYTHNTACIPLDLTYPSNVKSLQSFQSSIPSSKYDIISLQEVFETITPPDPVLVERHWHDGVAGRMKILWGTIKTNGISVTKHKRSRVPGWWTFGTTFRKKFLTETDAGLVTYSRYEMMRGYRHLDVGIDGTQLAAIKPKYHMFKHQTDAMRRGFLVSIISVPQHPLPILHINTHLSPSYHPLAAAIRLSQITELIHVVLSDYSALKDRIVLTGDLNACWWKSEERWMVECLMKGLDVGGFSEGKEVGRDSVGSEGELSDGTLADNESQDSPNSCNVNATTTDHPPTPSVMHAHASSNNKTSATTSITSAGKTSETDSSSCETTTGAKTPSSPTPPSHTFIGSESEPPATFDYVLISNKLGFIVDLTTVRDGKEFGDHLPLVASVMLYQ</sequence>
<protein>
    <recommendedName>
        <fullName evidence="4">Endonuclease/exonuclease/phosphatase domain-containing protein</fullName>
    </recommendedName>
</protein>
<evidence type="ECO:0000313" key="3">
    <source>
        <dbReference type="Proteomes" id="UP001212841"/>
    </source>
</evidence>
<dbReference type="InterPro" id="IPR036691">
    <property type="entry name" value="Endo/exonu/phosph_ase_sf"/>
</dbReference>
<feature type="compositionally biased region" description="Low complexity" evidence="1">
    <location>
        <begin position="326"/>
        <end position="365"/>
    </location>
</feature>
<dbReference type="SUPFAM" id="SSF56219">
    <property type="entry name" value="DNase I-like"/>
    <property type="match status" value="1"/>
</dbReference>
<dbReference type="EMBL" id="JADGJD010000431">
    <property type="protein sequence ID" value="KAJ3051133.1"/>
    <property type="molecule type" value="Genomic_DNA"/>
</dbReference>
<organism evidence="2 3">
    <name type="scientific">Rhizophlyctis rosea</name>
    <dbReference type="NCBI Taxonomy" id="64517"/>
    <lineage>
        <taxon>Eukaryota</taxon>
        <taxon>Fungi</taxon>
        <taxon>Fungi incertae sedis</taxon>
        <taxon>Chytridiomycota</taxon>
        <taxon>Chytridiomycota incertae sedis</taxon>
        <taxon>Chytridiomycetes</taxon>
        <taxon>Rhizophlyctidales</taxon>
        <taxon>Rhizophlyctidaceae</taxon>
        <taxon>Rhizophlyctis</taxon>
    </lineage>
</organism>
<dbReference type="Proteomes" id="UP001212841">
    <property type="component" value="Unassembled WGS sequence"/>
</dbReference>
<feature type="compositionally biased region" description="Polar residues" evidence="1">
    <location>
        <begin position="299"/>
        <end position="318"/>
    </location>
</feature>
<reference evidence="2" key="1">
    <citation type="submission" date="2020-05" db="EMBL/GenBank/DDBJ databases">
        <title>Phylogenomic resolution of chytrid fungi.</title>
        <authorList>
            <person name="Stajich J.E."/>
            <person name="Amses K."/>
            <person name="Simmons R."/>
            <person name="Seto K."/>
            <person name="Myers J."/>
            <person name="Bonds A."/>
            <person name="Quandt C.A."/>
            <person name="Barry K."/>
            <person name="Liu P."/>
            <person name="Grigoriev I."/>
            <person name="Longcore J.E."/>
            <person name="James T.Y."/>
        </authorList>
    </citation>
    <scope>NUCLEOTIDE SEQUENCE</scope>
    <source>
        <strain evidence="2">JEL0318</strain>
    </source>
</reference>
<accession>A0AAD5X4X4</accession>
<feature type="region of interest" description="Disordered" evidence="1">
    <location>
        <begin position="281"/>
        <end position="379"/>
    </location>
</feature>
<name>A0AAD5X4X4_9FUNG</name>
<comment type="caution">
    <text evidence="2">The sequence shown here is derived from an EMBL/GenBank/DDBJ whole genome shotgun (WGS) entry which is preliminary data.</text>
</comment>
<evidence type="ECO:0000313" key="2">
    <source>
        <dbReference type="EMBL" id="KAJ3051133.1"/>
    </source>
</evidence>
<evidence type="ECO:0008006" key="4">
    <source>
        <dbReference type="Google" id="ProtNLM"/>
    </source>
</evidence>
<proteinExistence type="predicted"/>